<comment type="caution">
    <text evidence="3">The sequence shown here is derived from an EMBL/GenBank/DDBJ whole genome shotgun (WGS) entry which is preliminary data.</text>
</comment>
<dbReference type="AlphaFoldDB" id="A0A7C9QW67"/>
<dbReference type="EMBL" id="JAAIYP010000042">
    <property type="protein sequence ID" value="NFV81619.1"/>
    <property type="molecule type" value="Genomic_DNA"/>
</dbReference>
<evidence type="ECO:0000313" key="3">
    <source>
        <dbReference type="EMBL" id="NFV81619.1"/>
    </source>
</evidence>
<feature type="compositionally biased region" description="Gly residues" evidence="1">
    <location>
        <begin position="122"/>
        <end position="136"/>
    </location>
</feature>
<dbReference type="NCBIfam" id="NF008528">
    <property type="entry name" value="PRK11463.1-2"/>
    <property type="match status" value="1"/>
</dbReference>
<keyword evidence="2" id="KW-0812">Transmembrane</keyword>
<protein>
    <submittedName>
        <fullName evidence="3">FxsA family protein</fullName>
    </submittedName>
</protein>
<feature type="transmembrane region" description="Helical" evidence="2">
    <location>
        <begin position="27"/>
        <end position="47"/>
    </location>
</feature>
<dbReference type="PANTHER" id="PTHR35335">
    <property type="entry name" value="UPF0716 PROTEIN FXSA"/>
    <property type="match status" value="1"/>
</dbReference>
<evidence type="ECO:0000256" key="1">
    <source>
        <dbReference type="SAM" id="MobiDB-lite"/>
    </source>
</evidence>
<accession>A0A7C9QW67</accession>
<dbReference type="InterPro" id="IPR007313">
    <property type="entry name" value="FxsA"/>
</dbReference>
<keyword evidence="4" id="KW-1185">Reference proteome</keyword>
<proteinExistence type="predicted"/>
<keyword evidence="2" id="KW-0472">Membrane</keyword>
<organism evidence="3 4">
    <name type="scientific">Magnetospirillum aberrantis SpK</name>
    <dbReference type="NCBI Taxonomy" id="908842"/>
    <lineage>
        <taxon>Bacteria</taxon>
        <taxon>Pseudomonadati</taxon>
        <taxon>Pseudomonadota</taxon>
        <taxon>Alphaproteobacteria</taxon>
        <taxon>Rhodospirillales</taxon>
        <taxon>Rhodospirillaceae</taxon>
        <taxon>Magnetospirillum</taxon>
    </lineage>
</organism>
<evidence type="ECO:0000313" key="4">
    <source>
        <dbReference type="Proteomes" id="UP000480684"/>
    </source>
</evidence>
<keyword evidence="2" id="KW-1133">Transmembrane helix</keyword>
<dbReference type="Proteomes" id="UP000480684">
    <property type="component" value="Unassembled WGS sequence"/>
</dbReference>
<dbReference type="Pfam" id="PF04186">
    <property type="entry name" value="FxsA"/>
    <property type="match status" value="1"/>
</dbReference>
<evidence type="ECO:0000256" key="2">
    <source>
        <dbReference type="SAM" id="Phobius"/>
    </source>
</evidence>
<dbReference type="RefSeq" id="WP_163681846.1">
    <property type="nucleotide sequence ID" value="NZ_JAAIYP010000042.1"/>
</dbReference>
<feature type="region of interest" description="Disordered" evidence="1">
    <location>
        <begin position="118"/>
        <end position="144"/>
    </location>
</feature>
<dbReference type="PANTHER" id="PTHR35335:SF1">
    <property type="entry name" value="UPF0716 PROTEIN FXSA"/>
    <property type="match status" value="1"/>
</dbReference>
<name>A0A7C9QW67_9PROT</name>
<reference evidence="3 4" key="1">
    <citation type="submission" date="2020-02" db="EMBL/GenBank/DDBJ databases">
        <authorList>
            <person name="Dziuba M."/>
            <person name="Kuznetsov B."/>
            <person name="Mardanov A."/>
            <person name="Ravin N."/>
            <person name="Grouzdev D."/>
        </authorList>
    </citation>
    <scope>NUCLEOTIDE SEQUENCE [LARGE SCALE GENOMIC DNA]</scope>
    <source>
        <strain evidence="3 4">SpK</strain>
    </source>
</reference>
<sequence length="154" mass="15892">MAWLVLAAVIAVPVAEIAVFIKTAQWIGLLPTVAAAIAAGMVGLALVRQQGFELVLRTRAQFERGEVPVAEAFDGLCLALAGGLLLLPGFLSDVLAILLLLPPVRAILRATLVSHMPPSAQGGPGQGGPGQGGPGSRQGPQVIEAEYRVVDDDK</sequence>
<gene>
    <name evidence="3" type="ORF">G4223_16030</name>
</gene>
<dbReference type="GO" id="GO:0016020">
    <property type="term" value="C:membrane"/>
    <property type="evidence" value="ECO:0007669"/>
    <property type="project" value="InterPro"/>
</dbReference>